<dbReference type="GO" id="GO:0000139">
    <property type="term" value="C:Golgi membrane"/>
    <property type="evidence" value="ECO:0007669"/>
    <property type="project" value="TreeGrafter"/>
</dbReference>
<gene>
    <name evidence="2" type="ORF">KIN20_023414</name>
</gene>
<evidence type="ECO:0000256" key="1">
    <source>
        <dbReference type="SAM" id="Coils"/>
    </source>
</evidence>
<dbReference type="EMBL" id="JAHQIW010004748">
    <property type="protein sequence ID" value="KAJ1363528.1"/>
    <property type="molecule type" value="Genomic_DNA"/>
</dbReference>
<dbReference type="PANTHER" id="PTHR13066:SF2">
    <property type="entry name" value="GOLGIN-45"/>
    <property type="match status" value="1"/>
</dbReference>
<proteinExistence type="predicted"/>
<dbReference type="AlphaFoldDB" id="A0AAD5MWW2"/>
<reference evidence="2" key="1">
    <citation type="submission" date="2021-06" db="EMBL/GenBank/DDBJ databases">
        <title>Parelaphostrongylus tenuis whole genome reference sequence.</title>
        <authorList>
            <person name="Garwood T.J."/>
            <person name="Larsen P.A."/>
            <person name="Fountain-Jones N.M."/>
            <person name="Garbe J.R."/>
            <person name="Macchietto M.G."/>
            <person name="Kania S.A."/>
            <person name="Gerhold R.W."/>
            <person name="Richards J.E."/>
            <person name="Wolf T.M."/>
        </authorList>
    </citation>
    <scope>NUCLEOTIDE SEQUENCE</scope>
    <source>
        <strain evidence="2">MNPRO001-30</strain>
        <tissue evidence="2">Meninges</tissue>
    </source>
</reference>
<evidence type="ECO:0000313" key="3">
    <source>
        <dbReference type="Proteomes" id="UP001196413"/>
    </source>
</evidence>
<keyword evidence="1" id="KW-0175">Coiled coil</keyword>
<keyword evidence="3" id="KW-1185">Reference proteome</keyword>
<name>A0AAD5MWW2_PARTN</name>
<evidence type="ECO:0000313" key="2">
    <source>
        <dbReference type="EMBL" id="KAJ1363528.1"/>
    </source>
</evidence>
<dbReference type="GO" id="GO:0043001">
    <property type="term" value="P:Golgi to plasma membrane protein transport"/>
    <property type="evidence" value="ECO:0007669"/>
    <property type="project" value="InterPro"/>
</dbReference>
<sequence>MERKLSAELKRLMIATISDDLQGQVEALTEDKISLASRVQEYSEKLISENEQIEQLRIDRDVWKCKFLAQSIRTDELTFRMEVLFGMLRDAQRIVKDMCSADLSTSIEAEYFANLDLHAFLARSPCEKRIRRKGPNYSNVTISCCPKCSGREIHLL</sequence>
<organism evidence="2 3">
    <name type="scientific">Parelaphostrongylus tenuis</name>
    <name type="common">Meningeal worm</name>
    <dbReference type="NCBI Taxonomy" id="148309"/>
    <lineage>
        <taxon>Eukaryota</taxon>
        <taxon>Metazoa</taxon>
        <taxon>Ecdysozoa</taxon>
        <taxon>Nematoda</taxon>
        <taxon>Chromadorea</taxon>
        <taxon>Rhabditida</taxon>
        <taxon>Rhabditina</taxon>
        <taxon>Rhabditomorpha</taxon>
        <taxon>Strongyloidea</taxon>
        <taxon>Metastrongylidae</taxon>
        <taxon>Parelaphostrongylus</taxon>
    </lineage>
</organism>
<accession>A0AAD5MWW2</accession>
<dbReference type="Proteomes" id="UP001196413">
    <property type="component" value="Unassembled WGS sequence"/>
</dbReference>
<dbReference type="GO" id="GO:0007030">
    <property type="term" value="P:Golgi organization"/>
    <property type="evidence" value="ECO:0007669"/>
    <property type="project" value="InterPro"/>
</dbReference>
<dbReference type="InterPro" id="IPR027095">
    <property type="entry name" value="Golgin-45"/>
</dbReference>
<comment type="caution">
    <text evidence="2">The sequence shown here is derived from an EMBL/GenBank/DDBJ whole genome shotgun (WGS) entry which is preliminary data.</text>
</comment>
<protein>
    <submittedName>
        <fullName evidence="2">Uncharacterized protein</fullName>
    </submittedName>
</protein>
<feature type="coiled-coil region" evidence="1">
    <location>
        <begin position="25"/>
        <end position="59"/>
    </location>
</feature>
<dbReference type="PANTHER" id="PTHR13066">
    <property type="entry name" value="BASIC LEUCINE ZIPPER NUCLEAR FACTOR 1 BLZF1 PROTEIN"/>
    <property type="match status" value="1"/>
</dbReference>